<dbReference type="Proteomes" id="UP001150603">
    <property type="component" value="Unassembled WGS sequence"/>
</dbReference>
<keyword evidence="2" id="KW-1185">Reference proteome</keyword>
<sequence length="298" mass="31560">MAGCVTSLILALNYGGDLYAWSSGVVIALLILSAVLFSAFAYYEAKFAKDPIIPARLFMATDARTVIAMQPLIGIAIYCPVVFIVKWSETIKNESPATAGSHLLAFMLSAMVISLASGVSTSFTGEYKFQIVASAALLTVGNGLMMCYKESISNGAQIGYLIVLGIGAGFTLPTHVLCVQSVLSTADMAVATSSLFLFRFFGVAIGIALYSIISKAVLATKLAAVALQHVIYSKYILLSADNIQAIRLPEVSGTVRDAVIHANVQAMHSMFIAGVIFACAAVPLALLIKHKIICKDTM</sequence>
<dbReference type="EMBL" id="JANBPW010000589">
    <property type="protein sequence ID" value="KAJ1948928.1"/>
    <property type="molecule type" value="Genomic_DNA"/>
</dbReference>
<comment type="caution">
    <text evidence="1">The sequence shown here is derived from an EMBL/GenBank/DDBJ whole genome shotgun (WGS) entry which is preliminary data.</text>
</comment>
<organism evidence="1 2">
    <name type="scientific">Linderina macrospora</name>
    <dbReference type="NCBI Taxonomy" id="4868"/>
    <lineage>
        <taxon>Eukaryota</taxon>
        <taxon>Fungi</taxon>
        <taxon>Fungi incertae sedis</taxon>
        <taxon>Zoopagomycota</taxon>
        <taxon>Kickxellomycotina</taxon>
        <taxon>Kickxellomycetes</taxon>
        <taxon>Kickxellales</taxon>
        <taxon>Kickxellaceae</taxon>
        <taxon>Linderina</taxon>
    </lineage>
</organism>
<gene>
    <name evidence="1" type="ORF">FBU59_001373</name>
</gene>
<protein>
    <submittedName>
        <fullName evidence="1">Uncharacterized protein</fullName>
    </submittedName>
</protein>
<evidence type="ECO:0000313" key="2">
    <source>
        <dbReference type="Proteomes" id="UP001150603"/>
    </source>
</evidence>
<accession>A0ACC1JE42</accession>
<reference evidence="1" key="1">
    <citation type="submission" date="2022-07" db="EMBL/GenBank/DDBJ databases">
        <title>Phylogenomic reconstructions and comparative analyses of Kickxellomycotina fungi.</title>
        <authorList>
            <person name="Reynolds N.K."/>
            <person name="Stajich J.E."/>
            <person name="Barry K."/>
            <person name="Grigoriev I.V."/>
            <person name="Crous P."/>
            <person name="Smith M.E."/>
        </authorList>
    </citation>
    <scope>NUCLEOTIDE SEQUENCE</scope>
    <source>
        <strain evidence="1">NRRL 5244</strain>
    </source>
</reference>
<evidence type="ECO:0000313" key="1">
    <source>
        <dbReference type="EMBL" id="KAJ1948928.1"/>
    </source>
</evidence>
<name>A0ACC1JE42_9FUNG</name>
<proteinExistence type="predicted"/>